<sequence>VETHIETMIDISLLSGSSFSAIVDFGDSTELTLEYEDPMRSIPPIPHTYTEPGTYVITATFSNDVTEELIMTSQSIIAQHRVKGFSIDTIESVGIIGETEENLIGEVIVNVRRDITLTEIPTATKIELLTYNVTQVKVAQVEDYISFQQEIRQPGIYTVEVEVSNLVSSEVFSASYEAYI</sequence>
<dbReference type="Proteomes" id="UP000749559">
    <property type="component" value="Unassembled WGS sequence"/>
</dbReference>
<reference evidence="1" key="1">
    <citation type="submission" date="2022-03" db="EMBL/GenBank/DDBJ databases">
        <authorList>
            <person name="Martin C."/>
        </authorList>
    </citation>
    <scope>NUCLEOTIDE SEQUENCE</scope>
</reference>
<evidence type="ECO:0000313" key="2">
    <source>
        <dbReference type="Proteomes" id="UP000749559"/>
    </source>
</evidence>
<dbReference type="EMBL" id="CAIIXF020000007">
    <property type="protein sequence ID" value="CAH1789331.1"/>
    <property type="molecule type" value="Genomic_DNA"/>
</dbReference>
<feature type="non-terminal residue" evidence="1">
    <location>
        <position position="180"/>
    </location>
</feature>
<dbReference type="AlphaFoldDB" id="A0A8J1XPC2"/>
<protein>
    <submittedName>
        <fullName evidence="1">Uncharacterized protein</fullName>
    </submittedName>
</protein>
<proteinExistence type="predicted"/>
<evidence type="ECO:0000313" key="1">
    <source>
        <dbReference type="EMBL" id="CAH1789331.1"/>
    </source>
</evidence>
<gene>
    <name evidence="1" type="ORF">OFUS_LOCUS14710</name>
</gene>
<keyword evidence="2" id="KW-1185">Reference proteome</keyword>
<name>A0A8J1XPC2_OWEFU</name>
<dbReference type="Gene3D" id="2.60.40.10">
    <property type="entry name" value="Immunoglobulins"/>
    <property type="match status" value="1"/>
</dbReference>
<accession>A0A8J1XPC2</accession>
<dbReference type="InterPro" id="IPR035986">
    <property type="entry name" value="PKD_dom_sf"/>
</dbReference>
<dbReference type="InterPro" id="IPR000601">
    <property type="entry name" value="PKD_dom"/>
</dbReference>
<dbReference type="InterPro" id="IPR013783">
    <property type="entry name" value="Ig-like_fold"/>
</dbReference>
<dbReference type="PROSITE" id="PS50093">
    <property type="entry name" value="PKD"/>
    <property type="match status" value="1"/>
</dbReference>
<dbReference type="SUPFAM" id="SSF49299">
    <property type="entry name" value="PKD domain"/>
    <property type="match status" value="1"/>
</dbReference>
<comment type="caution">
    <text evidence="1">The sequence shown here is derived from an EMBL/GenBank/DDBJ whole genome shotgun (WGS) entry which is preliminary data.</text>
</comment>
<feature type="non-terminal residue" evidence="1">
    <location>
        <position position="1"/>
    </location>
</feature>
<organism evidence="1 2">
    <name type="scientific">Owenia fusiformis</name>
    <name type="common">Polychaete worm</name>
    <dbReference type="NCBI Taxonomy" id="6347"/>
    <lineage>
        <taxon>Eukaryota</taxon>
        <taxon>Metazoa</taxon>
        <taxon>Spiralia</taxon>
        <taxon>Lophotrochozoa</taxon>
        <taxon>Annelida</taxon>
        <taxon>Polychaeta</taxon>
        <taxon>Sedentaria</taxon>
        <taxon>Canalipalpata</taxon>
        <taxon>Sabellida</taxon>
        <taxon>Oweniida</taxon>
        <taxon>Oweniidae</taxon>
        <taxon>Owenia</taxon>
    </lineage>
</organism>